<evidence type="ECO:0000313" key="3">
    <source>
        <dbReference type="Proteomes" id="UP001454036"/>
    </source>
</evidence>
<feature type="region of interest" description="Disordered" evidence="1">
    <location>
        <begin position="34"/>
        <end position="55"/>
    </location>
</feature>
<feature type="compositionally biased region" description="Low complexity" evidence="1">
    <location>
        <begin position="40"/>
        <end position="55"/>
    </location>
</feature>
<sequence>MDEQGISSVFEDRLNPTLYDYRAYERECPYFPTHATRQGSLTTPSSDSSSSDLDSSLATFPIPQLTITDKWPRKLCLVECLNLFKTMWMNSWLAHGRRQMKGKPLLAGVCR</sequence>
<proteinExistence type="predicted"/>
<accession>A0AAV3R0J9</accession>
<evidence type="ECO:0000256" key="1">
    <source>
        <dbReference type="SAM" id="MobiDB-lite"/>
    </source>
</evidence>
<evidence type="ECO:0000313" key="2">
    <source>
        <dbReference type="EMBL" id="GAA0168602.1"/>
    </source>
</evidence>
<dbReference type="Proteomes" id="UP001454036">
    <property type="component" value="Unassembled WGS sequence"/>
</dbReference>
<comment type="caution">
    <text evidence="2">The sequence shown here is derived from an EMBL/GenBank/DDBJ whole genome shotgun (WGS) entry which is preliminary data.</text>
</comment>
<dbReference type="AlphaFoldDB" id="A0AAV3R0J9"/>
<organism evidence="2 3">
    <name type="scientific">Lithospermum erythrorhizon</name>
    <name type="common">Purple gromwell</name>
    <name type="synonym">Lithospermum officinale var. erythrorhizon</name>
    <dbReference type="NCBI Taxonomy" id="34254"/>
    <lineage>
        <taxon>Eukaryota</taxon>
        <taxon>Viridiplantae</taxon>
        <taxon>Streptophyta</taxon>
        <taxon>Embryophyta</taxon>
        <taxon>Tracheophyta</taxon>
        <taxon>Spermatophyta</taxon>
        <taxon>Magnoliopsida</taxon>
        <taxon>eudicotyledons</taxon>
        <taxon>Gunneridae</taxon>
        <taxon>Pentapetalae</taxon>
        <taxon>asterids</taxon>
        <taxon>lamiids</taxon>
        <taxon>Boraginales</taxon>
        <taxon>Boraginaceae</taxon>
        <taxon>Boraginoideae</taxon>
        <taxon>Lithospermeae</taxon>
        <taxon>Lithospermum</taxon>
    </lineage>
</organism>
<name>A0AAV3R0J9_LITER</name>
<protein>
    <submittedName>
        <fullName evidence="2">Uncharacterized protein</fullName>
    </submittedName>
</protein>
<reference evidence="2 3" key="1">
    <citation type="submission" date="2024-01" db="EMBL/GenBank/DDBJ databases">
        <title>The complete chloroplast genome sequence of Lithospermum erythrorhizon: insights into the phylogenetic relationship among Boraginaceae species and the maternal lineages of purple gromwells.</title>
        <authorList>
            <person name="Okada T."/>
            <person name="Watanabe K."/>
        </authorList>
    </citation>
    <scope>NUCLEOTIDE SEQUENCE [LARGE SCALE GENOMIC DNA]</scope>
</reference>
<keyword evidence="3" id="KW-1185">Reference proteome</keyword>
<gene>
    <name evidence="2" type="ORF">LIER_23279</name>
</gene>
<dbReference type="EMBL" id="BAABME010006523">
    <property type="protein sequence ID" value="GAA0168602.1"/>
    <property type="molecule type" value="Genomic_DNA"/>
</dbReference>